<dbReference type="PANTHER" id="PTHR43806:SF11">
    <property type="entry name" value="CEREVISIN-RELATED"/>
    <property type="match status" value="1"/>
</dbReference>
<dbReference type="Gene3D" id="3.40.50.200">
    <property type="entry name" value="Peptidase S8/S53 domain"/>
    <property type="match status" value="1"/>
</dbReference>
<evidence type="ECO:0000256" key="6">
    <source>
        <dbReference type="RuleBase" id="RU003355"/>
    </source>
</evidence>
<keyword evidence="3 5" id="KW-0378">Hydrolase</keyword>
<dbReference type="InterPro" id="IPR023828">
    <property type="entry name" value="Peptidase_S8_Ser-AS"/>
</dbReference>
<comment type="caution">
    <text evidence="8">The sequence shown here is derived from an EMBL/GenBank/DDBJ whole genome shotgun (WGS) entry which is preliminary data.</text>
</comment>
<evidence type="ECO:0000256" key="5">
    <source>
        <dbReference type="PROSITE-ProRule" id="PRU01240"/>
    </source>
</evidence>
<comment type="similarity">
    <text evidence="1 5 6">Belongs to the peptidase S8 family.</text>
</comment>
<dbReference type="PANTHER" id="PTHR43806">
    <property type="entry name" value="PEPTIDASE S8"/>
    <property type="match status" value="1"/>
</dbReference>
<keyword evidence="4 5" id="KW-0720">Serine protease</keyword>
<keyword evidence="2 5" id="KW-0645">Protease</keyword>
<dbReference type="InterPro" id="IPR022398">
    <property type="entry name" value="Peptidase_S8_His-AS"/>
</dbReference>
<dbReference type="InterPro" id="IPR036852">
    <property type="entry name" value="Peptidase_S8/S53_dom_sf"/>
</dbReference>
<dbReference type="InterPro" id="IPR023827">
    <property type="entry name" value="Peptidase_S8_Asp-AS"/>
</dbReference>
<dbReference type="InterPro" id="IPR015500">
    <property type="entry name" value="Peptidase_S8_subtilisin-rel"/>
</dbReference>
<dbReference type="PROSITE" id="PS00137">
    <property type="entry name" value="SUBTILASE_HIS"/>
    <property type="match status" value="1"/>
</dbReference>
<evidence type="ECO:0000256" key="3">
    <source>
        <dbReference type="ARBA" id="ARBA00022801"/>
    </source>
</evidence>
<name>A0ABN1Q9Z1_9ACTN</name>
<evidence type="ECO:0000256" key="1">
    <source>
        <dbReference type="ARBA" id="ARBA00011073"/>
    </source>
</evidence>
<dbReference type="InterPro" id="IPR050131">
    <property type="entry name" value="Peptidase_S8_subtilisin-like"/>
</dbReference>
<keyword evidence="9" id="KW-1185">Reference proteome</keyword>
<dbReference type="PROSITE" id="PS00136">
    <property type="entry name" value="SUBTILASE_ASP"/>
    <property type="match status" value="1"/>
</dbReference>
<dbReference type="EMBL" id="BAAAHK010000007">
    <property type="protein sequence ID" value="GAA0939730.1"/>
    <property type="molecule type" value="Genomic_DNA"/>
</dbReference>
<dbReference type="SUPFAM" id="SSF52743">
    <property type="entry name" value="Subtilisin-like"/>
    <property type="match status" value="1"/>
</dbReference>
<accession>A0ABN1Q9Z1</accession>
<proteinExistence type="inferred from homology"/>
<dbReference type="Proteomes" id="UP001500542">
    <property type="component" value="Unassembled WGS sequence"/>
</dbReference>
<dbReference type="PROSITE" id="PS51892">
    <property type="entry name" value="SUBTILASE"/>
    <property type="match status" value="1"/>
</dbReference>
<feature type="domain" description="Peptidase S8/S53" evidence="7">
    <location>
        <begin position="253"/>
        <end position="516"/>
    </location>
</feature>
<evidence type="ECO:0000313" key="9">
    <source>
        <dbReference type="Proteomes" id="UP001500542"/>
    </source>
</evidence>
<feature type="active site" description="Charge relay system" evidence="5">
    <location>
        <position position="293"/>
    </location>
</feature>
<evidence type="ECO:0000256" key="2">
    <source>
        <dbReference type="ARBA" id="ARBA00022670"/>
    </source>
</evidence>
<reference evidence="8 9" key="1">
    <citation type="journal article" date="2019" name="Int. J. Syst. Evol. Microbiol.">
        <title>The Global Catalogue of Microorganisms (GCM) 10K type strain sequencing project: providing services to taxonomists for standard genome sequencing and annotation.</title>
        <authorList>
            <consortium name="The Broad Institute Genomics Platform"/>
            <consortium name="The Broad Institute Genome Sequencing Center for Infectious Disease"/>
            <person name="Wu L."/>
            <person name="Ma J."/>
        </authorList>
    </citation>
    <scope>NUCLEOTIDE SEQUENCE [LARGE SCALE GENOMIC DNA]</scope>
    <source>
        <strain evidence="8 9">JCM 10977</strain>
    </source>
</reference>
<organism evidence="8 9">
    <name type="scientific">Kribbella koreensis</name>
    <dbReference type="NCBI Taxonomy" id="57909"/>
    <lineage>
        <taxon>Bacteria</taxon>
        <taxon>Bacillati</taxon>
        <taxon>Actinomycetota</taxon>
        <taxon>Actinomycetes</taxon>
        <taxon>Propionibacteriales</taxon>
        <taxon>Kribbellaceae</taxon>
        <taxon>Kribbella</taxon>
    </lineage>
</organism>
<dbReference type="InterPro" id="IPR000209">
    <property type="entry name" value="Peptidase_S8/S53_dom"/>
</dbReference>
<feature type="active site" description="Charge relay system" evidence="5">
    <location>
        <position position="469"/>
    </location>
</feature>
<evidence type="ECO:0000256" key="4">
    <source>
        <dbReference type="ARBA" id="ARBA00022825"/>
    </source>
</evidence>
<evidence type="ECO:0000313" key="8">
    <source>
        <dbReference type="EMBL" id="GAA0939730.1"/>
    </source>
</evidence>
<dbReference type="PRINTS" id="PR00723">
    <property type="entry name" value="SUBTILISIN"/>
</dbReference>
<protein>
    <submittedName>
        <fullName evidence="8">S8 family serine peptidase</fullName>
    </submittedName>
</protein>
<sequence length="1143" mass="118248">MRLTLCVALNPHCEVTGRHLLRTTTWEGLIVRSRTRSRRLGLTAVVSLAVLSLGVTAVGQAQASGTAPSAEPEAKATGKVNAADRVVTLLTGDKVTLQGGDPAKASIQPGPGRRGVTFRATRQQDRLLVIPSDVSAAVASGRLDSRLFDVAGLIRAGYDDKSSKVIPLVVTYQGNAKRSAPAGATVSRNLPVINGAALKVDKAATASFLAEAGSARAASGIDKIWLDGKRHLSLDQSVPQIGAPDAWKAGYTGKGVSVAVLDTGIDATHPDLATQVAGAKNFTDGPAGDNVGHGTHVASTIAGTAAASAGKYKGVAPDAKLYDGKVCQLDGCPDSAILAGMEWAANEVKAKVVNISLGGQDTPELDPIEEAVNRLTAQTGTLFVVAAGNSGPGAGSIESPGSADAALTVGAVDKQDKLAYFSSRGPRTGDGALKPDVTAPGVDIVAARAKDGVIGEPVGDKYLRLSGTSMATPHTVGAAAILAQQHPSWKATELKGALMASAKVAADQSAFEQGAGRIDVARAIKQSVIAEPGSVSFGTAQWPHTDDTPVTKTITYRNLGDQAVTLALSASLADSTGAPAPTGAIKLSASSVTVPAGGTATVEATSNTNNSGPDGLYSGRVTATSAGASVVSPIGVNKEVESYTLTLNQVGPDGKPSADGGALVFGVTSPWFDFYGDPSGTSKVRLPKGDYLLQGDQTVERPDSDAYDSYTVVQPLLKLTSDKTVVFDARTTKPVVTTVPDKDAKVFLADIGYEREGTDETGGLSSSILAFDFDGLHTANLGGPAPAGQMSSHVVSDWGQLTDGRFTNTPYLYALVNTKPDVFFDGFERTVRAKDLATVTQSINATADRQAERTVYAHAPGLGGAWTPIVPFDLPARTKLYVDPAPAGWETEVSEIMPSTDPDDPFPITVTRLTSPINTFKAGKSYQARFNAAVFAPTPLYATRTGNELALGIYSSTDADGNSGVTAADTQSSKLYRNGQLAGESGWFGDLVVSDLPAGKAAYKYVTSLDRSSLLKQSSRTELIFTFGSAGSGKLQAIPLRTVGYTPAVDSRNTVKRSTVTVLPIHLTAQAGSTRLPAVKKLELKVSGDDGKTWKPAVVVRKGAGYQAIFVTPKGGAISLKAQLADAAGNTTDQITIGAYQFR</sequence>
<dbReference type="PROSITE" id="PS00138">
    <property type="entry name" value="SUBTILASE_SER"/>
    <property type="match status" value="1"/>
</dbReference>
<feature type="active site" description="Charge relay system" evidence="5">
    <location>
        <position position="262"/>
    </location>
</feature>
<dbReference type="Pfam" id="PF00082">
    <property type="entry name" value="Peptidase_S8"/>
    <property type="match status" value="1"/>
</dbReference>
<evidence type="ECO:0000259" key="7">
    <source>
        <dbReference type="Pfam" id="PF00082"/>
    </source>
</evidence>
<gene>
    <name evidence="8" type="ORF">GCM10009554_29730</name>
</gene>